<dbReference type="AlphaFoldDB" id="X6MGN2"/>
<comment type="caution">
    <text evidence="1">The sequence shown here is derived from an EMBL/GenBank/DDBJ whole genome shotgun (WGS) entry which is preliminary data.</text>
</comment>
<dbReference type="EMBL" id="ASPP01021636">
    <property type="protein sequence ID" value="ETO12210.1"/>
    <property type="molecule type" value="Genomic_DNA"/>
</dbReference>
<dbReference type="Proteomes" id="UP000023152">
    <property type="component" value="Unassembled WGS sequence"/>
</dbReference>
<accession>X6MGN2</accession>
<reference evidence="1 2" key="1">
    <citation type="journal article" date="2013" name="Curr. Biol.">
        <title>The Genome of the Foraminiferan Reticulomyxa filosa.</title>
        <authorList>
            <person name="Glockner G."/>
            <person name="Hulsmann N."/>
            <person name="Schleicher M."/>
            <person name="Noegel A.A."/>
            <person name="Eichinger L."/>
            <person name="Gallinger C."/>
            <person name="Pawlowski J."/>
            <person name="Sierra R."/>
            <person name="Euteneuer U."/>
            <person name="Pillet L."/>
            <person name="Moustafa A."/>
            <person name="Platzer M."/>
            <person name="Groth M."/>
            <person name="Szafranski K."/>
            <person name="Schliwa M."/>
        </authorList>
    </citation>
    <scope>NUCLEOTIDE SEQUENCE [LARGE SCALE GENOMIC DNA]</scope>
</reference>
<keyword evidence="2" id="KW-1185">Reference proteome</keyword>
<evidence type="ECO:0000313" key="2">
    <source>
        <dbReference type="Proteomes" id="UP000023152"/>
    </source>
</evidence>
<protein>
    <submittedName>
        <fullName evidence="1">Uncharacterized protein</fullName>
    </submittedName>
</protein>
<proteinExistence type="predicted"/>
<gene>
    <name evidence="1" type="ORF">RFI_25165</name>
</gene>
<organism evidence="1 2">
    <name type="scientific">Reticulomyxa filosa</name>
    <dbReference type="NCBI Taxonomy" id="46433"/>
    <lineage>
        <taxon>Eukaryota</taxon>
        <taxon>Sar</taxon>
        <taxon>Rhizaria</taxon>
        <taxon>Retaria</taxon>
        <taxon>Foraminifera</taxon>
        <taxon>Monothalamids</taxon>
        <taxon>Reticulomyxidae</taxon>
        <taxon>Reticulomyxa</taxon>
    </lineage>
</organism>
<sequence length="86" mass="10348">MEEEKSKDSAKLDLRPILQKSCFDKNWVLQLKQSKEEETQIIIHHWIRTLNIKLGWINEFNKLVVNYVSSFVLSFFKISIKIFKYT</sequence>
<evidence type="ECO:0000313" key="1">
    <source>
        <dbReference type="EMBL" id="ETO12210.1"/>
    </source>
</evidence>
<name>X6MGN2_RETFI</name>